<dbReference type="EMBL" id="CP036281">
    <property type="protein sequence ID" value="QDU78428.1"/>
    <property type="molecule type" value="Genomic_DNA"/>
</dbReference>
<reference evidence="5 6" key="1">
    <citation type="submission" date="2019-02" db="EMBL/GenBank/DDBJ databases">
        <title>Deep-cultivation of Planctomycetes and their phenomic and genomic characterization uncovers novel biology.</title>
        <authorList>
            <person name="Wiegand S."/>
            <person name="Jogler M."/>
            <person name="Boedeker C."/>
            <person name="Pinto D."/>
            <person name="Vollmers J."/>
            <person name="Rivas-Marin E."/>
            <person name="Kohn T."/>
            <person name="Peeters S.H."/>
            <person name="Heuer A."/>
            <person name="Rast P."/>
            <person name="Oberbeckmann S."/>
            <person name="Bunk B."/>
            <person name="Jeske O."/>
            <person name="Meyerdierks A."/>
            <person name="Storesund J.E."/>
            <person name="Kallscheuer N."/>
            <person name="Luecker S."/>
            <person name="Lage O.M."/>
            <person name="Pohl T."/>
            <person name="Merkel B.J."/>
            <person name="Hornburger P."/>
            <person name="Mueller R.-W."/>
            <person name="Bruemmer F."/>
            <person name="Labrenz M."/>
            <person name="Spormann A.M."/>
            <person name="Op den Camp H."/>
            <person name="Overmann J."/>
            <person name="Amann R."/>
            <person name="Jetten M.S.M."/>
            <person name="Mascher T."/>
            <person name="Medema M.H."/>
            <person name="Devos D.P."/>
            <person name="Kaster A.-K."/>
            <person name="Ovreas L."/>
            <person name="Rohde M."/>
            <person name="Galperin M.Y."/>
            <person name="Jogler C."/>
        </authorList>
    </citation>
    <scope>NUCLEOTIDE SEQUENCE [LARGE SCALE GENOMIC DNA]</scope>
    <source>
        <strain evidence="5 6">Pla110</strain>
    </source>
</reference>
<dbReference type="Proteomes" id="UP000317178">
    <property type="component" value="Chromosome"/>
</dbReference>
<organism evidence="5 6">
    <name type="scientific">Polystyrenella longa</name>
    <dbReference type="NCBI Taxonomy" id="2528007"/>
    <lineage>
        <taxon>Bacteria</taxon>
        <taxon>Pseudomonadati</taxon>
        <taxon>Planctomycetota</taxon>
        <taxon>Planctomycetia</taxon>
        <taxon>Planctomycetales</taxon>
        <taxon>Planctomycetaceae</taxon>
        <taxon>Polystyrenella</taxon>
    </lineage>
</organism>
<feature type="domain" description="Pyrrolo-quinoline quinone repeat" evidence="4">
    <location>
        <begin position="1250"/>
        <end position="1427"/>
    </location>
</feature>
<gene>
    <name evidence="5" type="ORF">Pla110_01290</name>
</gene>
<dbReference type="Gene3D" id="2.130.10.10">
    <property type="entry name" value="YVTN repeat-like/Quinoprotein amine dehydrogenase"/>
    <property type="match status" value="2"/>
</dbReference>
<dbReference type="InterPro" id="IPR011047">
    <property type="entry name" value="Quinoprotein_ADH-like_sf"/>
</dbReference>
<evidence type="ECO:0000313" key="5">
    <source>
        <dbReference type="EMBL" id="QDU78428.1"/>
    </source>
</evidence>
<dbReference type="Pfam" id="PF13174">
    <property type="entry name" value="TPR_6"/>
    <property type="match status" value="1"/>
</dbReference>
<dbReference type="PANTHER" id="PTHR34512">
    <property type="entry name" value="CELL SURFACE PROTEIN"/>
    <property type="match status" value="1"/>
</dbReference>
<name>A0A518CGS2_9PLAN</name>
<feature type="compositionally biased region" description="Basic and acidic residues" evidence="2">
    <location>
        <begin position="1550"/>
        <end position="1568"/>
    </location>
</feature>
<dbReference type="SUPFAM" id="SSF50998">
    <property type="entry name" value="Quinoprotein alcohol dehydrogenase-like"/>
    <property type="match status" value="2"/>
</dbReference>
<sequence length="1568" mass="177957">MTSRQEDTFQIASFFPLPPELSELKNMRPIRVHTYWMFLFLLGLASLWARAQFLEIPGCQTGNSLLAQLPEINPAPPSEVQRGIGEQQELIRKLDTGLQAFEAKDYANGFEIVQSILELDTDLLLDSKQFPQFTQVQPLSLKNIALQILNDLPTEARRVYELQLGTAAEAAYLQYENEPNPTRKLALLEELVRLYPQTASGRQAALQLGNQHFDRFNFPSAIRYYERANSSQLKTTERTRVQFRLAWAYLETGEHARAKSILEQIKTDFPEAQITFGGESIPVTQLSEEILKPTKTDASNSSTEELKDWSHNRGNLSRNVVATAQPRGEPLWQTDLLAAAFEARMDELAPARQIIRSLIRTTESQEQELIPVNEPLKIGPLLIMRTLAGVEAREQATGKLAWRDVQLDLEFERWVLNQAHPSEQVLANNRTTMENLLRSKLWTNARSQSLSSNGRQVFALDKVIPEEEPNQRVVIFGGTQQVERFNRLYALEASSGKVQWEIGGTRQFQVLPLAGYFFLGAPLCLEDKLYTLAISGSELLLLTLDADSGHLIRQQPLQQLSPLEVQELLLSNYELSPALLDQVLLCPTGNGLLFAYDLTEERWIWKTKYPSFSARFRPLDRSSAPSDADEILLPTEMNHPGGEAIPIAGDGHVAMAPPDSSVFFCINVATGEQNWTREQKDLVTLIGIENHRLLVLNRNSVESIHLVTGETVWKSKLDKTPSGRPLLANQLIHVPLSSGLILSLETENGRTRSQYVLKPLQARGVLLASEGQLYCQSEEFLVSFPTAATAKQQIDAVLESQPQSEEALYQQAHELLLSGEMAAGREALRQLNTKHDSQSARQLLIRLLKEDVQYDPDQADPAIEELLSLISTTDDSFSVLKLIVDRYVQREEYLRAFDAALAFIHSSESSRLPLVKLEKASLTPTLWFRSQMTDWYTQLDDSEKQTVQQKIEQLVESLLEDDQEGLSQLEQILRDLPASVFLQRRLVSQFNQELKELAEEEKSALRDRQQARYEFQRNFYLQELALNDPEQGAEWAYQYYEHLREKNEPQLALAWLDVIATHFKSLTVHGDQSGIDFARAQKEELEPGHTISRVFESVDLFDIQQYQTNSNLPNVLRTELTHYIDNSGPFTSYRYYWNASLHRLEVETRSQEPKWIFPFPQHSIQGVGRDRTSVFSSGPFLLVLLDGDLSVWKSRGPDETPIMLWSRSLIESLDASISTGLNKLTPWYDVPVPFAGPVIEDRIYYRIGDTLYSADVNTGKVLWQVKHVSDSALIFGKDSIIGLLSSDPRMERELTALNAITGEIINTIKPGSGEQPIAIMANQCVISGRQAGNRRIYSLSIETGEISWEYTFPGDAALDVVRDEEGDRLAVLDQEGQFHMIDLTSGKKIVDLKVNPTAQLKQIRLIAAEDQYLVLVEKEQANERNFSYSYNSDQLHPPFLVNAQCFAVNRRKKSLEWQRDFEEGMFYSHQIPDLPIILLTIKTKENLNPLRSSQTLNTAVLDRRTGKTLFEHQTLAANDKYTIDLNPDRKRIEFKFNDFTIRATPASAEVDTKPESDESKEIEDQQPE</sequence>
<feature type="domain" description="Pyrrolo-quinoline quinone repeat" evidence="4">
    <location>
        <begin position="449"/>
        <end position="714"/>
    </location>
</feature>
<evidence type="ECO:0000313" key="6">
    <source>
        <dbReference type="Proteomes" id="UP000317178"/>
    </source>
</evidence>
<evidence type="ECO:0000259" key="4">
    <source>
        <dbReference type="Pfam" id="PF13360"/>
    </source>
</evidence>
<dbReference type="Gene3D" id="1.25.40.10">
    <property type="entry name" value="Tetratricopeptide repeat domain"/>
    <property type="match status" value="1"/>
</dbReference>
<dbReference type="SMART" id="SM00564">
    <property type="entry name" value="PQQ"/>
    <property type="match status" value="7"/>
</dbReference>
<dbReference type="InterPro" id="IPR015943">
    <property type="entry name" value="WD40/YVTN_repeat-like_dom_sf"/>
</dbReference>
<evidence type="ECO:0000256" key="3">
    <source>
        <dbReference type="SAM" id="Phobius"/>
    </source>
</evidence>
<dbReference type="InterPro" id="IPR002372">
    <property type="entry name" value="PQQ_rpt_dom"/>
</dbReference>
<evidence type="ECO:0000256" key="1">
    <source>
        <dbReference type="SAM" id="Coils"/>
    </source>
</evidence>
<dbReference type="PANTHER" id="PTHR34512:SF30">
    <property type="entry name" value="OUTER MEMBRANE PROTEIN ASSEMBLY FACTOR BAMB"/>
    <property type="match status" value="1"/>
</dbReference>
<dbReference type="InterPro" id="IPR018391">
    <property type="entry name" value="PQQ_b-propeller_rpt"/>
</dbReference>
<keyword evidence="3" id="KW-0812">Transmembrane</keyword>
<evidence type="ECO:0000256" key="2">
    <source>
        <dbReference type="SAM" id="MobiDB-lite"/>
    </source>
</evidence>
<keyword evidence="3" id="KW-0472">Membrane</keyword>
<feature type="region of interest" description="Disordered" evidence="2">
    <location>
        <begin position="1545"/>
        <end position="1568"/>
    </location>
</feature>
<keyword evidence="1" id="KW-0175">Coiled coil</keyword>
<accession>A0A518CGS2</accession>
<keyword evidence="6" id="KW-1185">Reference proteome</keyword>
<dbReference type="KEGG" id="plon:Pla110_01290"/>
<keyword evidence="3" id="KW-1133">Transmembrane helix</keyword>
<feature type="coiled-coil region" evidence="1">
    <location>
        <begin position="987"/>
        <end position="1014"/>
    </location>
</feature>
<dbReference type="OrthoDB" id="242013at2"/>
<dbReference type="InterPro" id="IPR011990">
    <property type="entry name" value="TPR-like_helical_dom_sf"/>
</dbReference>
<dbReference type="InterPro" id="IPR019734">
    <property type="entry name" value="TPR_rpt"/>
</dbReference>
<feature type="transmembrane region" description="Helical" evidence="3">
    <location>
        <begin position="34"/>
        <end position="51"/>
    </location>
</feature>
<dbReference type="Pfam" id="PF13360">
    <property type="entry name" value="PQQ_2"/>
    <property type="match status" value="2"/>
</dbReference>
<proteinExistence type="predicted"/>
<dbReference type="SUPFAM" id="SSF48452">
    <property type="entry name" value="TPR-like"/>
    <property type="match status" value="1"/>
</dbReference>
<protein>
    <submittedName>
        <fullName evidence="5">Outer membrane biogenesis protein BamB</fullName>
    </submittedName>
</protein>